<accession>B2RH56</accession>
<organism evidence="8 9">
    <name type="scientific">Porphyromonas gingivalis (strain ATCC 33277 / DSM 20709 / CIP 103683 / JCM 12257 / NCTC 11834 / 2561)</name>
    <dbReference type="NCBI Taxonomy" id="431947"/>
    <lineage>
        <taxon>Bacteria</taxon>
        <taxon>Pseudomonadati</taxon>
        <taxon>Bacteroidota</taxon>
        <taxon>Bacteroidia</taxon>
        <taxon>Bacteroidales</taxon>
        <taxon>Porphyromonadaceae</taxon>
        <taxon>Porphyromonas</taxon>
    </lineage>
</organism>
<evidence type="ECO:0000256" key="5">
    <source>
        <dbReference type="ARBA" id="ARBA00023139"/>
    </source>
</evidence>
<evidence type="ECO:0000256" key="3">
    <source>
        <dbReference type="ARBA" id="ARBA00022729"/>
    </source>
</evidence>
<evidence type="ECO:0000256" key="2">
    <source>
        <dbReference type="ARBA" id="ARBA00007248"/>
    </source>
</evidence>
<keyword evidence="7" id="KW-0449">Lipoprotein</keyword>
<keyword evidence="6" id="KW-0998">Cell outer membrane</keyword>
<comment type="similarity">
    <text evidence="2">Belongs to the bacteroidetes fimbrillin superfamily. FimB/Mfa2 family.</text>
</comment>
<evidence type="ECO:0000256" key="1">
    <source>
        <dbReference type="ARBA" id="ARBA00004442"/>
    </source>
</evidence>
<protein>
    <submittedName>
        <fullName evidence="8">Uncharacterized protein</fullName>
    </submittedName>
</protein>
<dbReference type="HOGENOM" id="CLU_2194552_0_0_10"/>
<dbReference type="KEGG" id="pgn:PGN_0182"/>
<keyword evidence="3" id="KW-0732">Signal</keyword>
<evidence type="ECO:0000256" key="6">
    <source>
        <dbReference type="ARBA" id="ARBA00023237"/>
    </source>
</evidence>
<dbReference type="EMBL" id="AP009380">
    <property type="protein sequence ID" value="BAG32701.1"/>
    <property type="molecule type" value="Genomic_DNA"/>
</dbReference>
<proteinExistence type="inferred from homology"/>
<reference evidence="8 9" key="1">
    <citation type="journal article" date="2008" name="DNA Res.">
        <title>Determination of the genome sequence of Porphyromonas gingivalis strain ATCC 33277 and genomic comparison with strain W83 revealed extensive genome rearrangements in P. gingivalis.</title>
        <authorList>
            <person name="Naito M."/>
            <person name="Hirakawa H."/>
            <person name="Yamashita A."/>
            <person name="Ohara N."/>
            <person name="Shoji M."/>
            <person name="Yukitake H."/>
            <person name="Nakayama K."/>
            <person name="Toh H."/>
            <person name="Yoshimura F."/>
            <person name="Kuhara S."/>
            <person name="Hattori M."/>
            <person name="Hayashi T."/>
            <person name="Nakayama K."/>
        </authorList>
    </citation>
    <scope>NUCLEOTIDE SEQUENCE [LARGE SCALE GENOMIC DNA]</scope>
    <source>
        <strain evidence="9">ATCC 33277 / DSM 20709 / CIP 103683 / JCM 12257 / NCTC 11834 / 2561</strain>
    </source>
</reference>
<evidence type="ECO:0000256" key="4">
    <source>
        <dbReference type="ARBA" id="ARBA00023136"/>
    </source>
</evidence>
<dbReference type="Proteomes" id="UP000008842">
    <property type="component" value="Chromosome"/>
</dbReference>
<name>B2RH56_PORG3</name>
<evidence type="ECO:0000313" key="9">
    <source>
        <dbReference type="Proteomes" id="UP000008842"/>
    </source>
</evidence>
<dbReference type="Pfam" id="PF08842">
    <property type="entry name" value="Mfa2"/>
    <property type="match status" value="1"/>
</dbReference>
<keyword evidence="4" id="KW-0472">Membrane</keyword>
<dbReference type="AlphaFoldDB" id="B2RH56"/>
<comment type="subcellular location">
    <subcellularLocation>
        <location evidence="1">Cell outer membrane</location>
    </subcellularLocation>
</comment>
<sequence length="108" mass="11984">MGETTDTYTGLAELIGNAVQYRPDGQIQNGDFISPIFRVYPTLDTTPLHLKLYAYGQELLNISTGSDGVPFIPVIGKMLNIYIDLRGANLNVLVSVTPWDVVQQYAEY</sequence>
<dbReference type="InterPro" id="IPR014941">
    <property type="entry name" value="FimB/Mfa2/Mfa3"/>
</dbReference>
<evidence type="ECO:0000256" key="7">
    <source>
        <dbReference type="ARBA" id="ARBA00023288"/>
    </source>
</evidence>
<keyword evidence="5" id="KW-0564">Palmitate</keyword>
<dbReference type="GO" id="GO:0009279">
    <property type="term" value="C:cell outer membrane"/>
    <property type="evidence" value="ECO:0007669"/>
    <property type="project" value="UniProtKB-SubCell"/>
</dbReference>
<evidence type="ECO:0000313" key="8">
    <source>
        <dbReference type="EMBL" id="BAG32701.1"/>
    </source>
</evidence>
<gene>
    <name evidence="8" type="ordered locus">PGN_0182</name>
</gene>